<dbReference type="Proteomes" id="UP000320839">
    <property type="component" value="Chromosome"/>
</dbReference>
<dbReference type="EMBL" id="CP036317">
    <property type="protein sequence ID" value="QDV16586.1"/>
    <property type="molecule type" value="Genomic_DNA"/>
</dbReference>
<organism evidence="1 2">
    <name type="scientific">Gimesia panareensis</name>
    <dbReference type="NCBI Taxonomy" id="2527978"/>
    <lineage>
        <taxon>Bacteria</taxon>
        <taxon>Pseudomonadati</taxon>
        <taxon>Planctomycetota</taxon>
        <taxon>Planctomycetia</taxon>
        <taxon>Planctomycetales</taxon>
        <taxon>Planctomycetaceae</taxon>
        <taxon>Gimesia</taxon>
    </lineage>
</organism>
<protein>
    <submittedName>
        <fullName evidence="1">Uncharacterized protein</fullName>
    </submittedName>
</protein>
<evidence type="ECO:0000313" key="1">
    <source>
        <dbReference type="EMBL" id="QDV16586.1"/>
    </source>
</evidence>
<gene>
    <name evidence="1" type="ORF">Pan153_12170</name>
</gene>
<proteinExistence type="predicted"/>
<reference evidence="1 2" key="1">
    <citation type="submission" date="2019-02" db="EMBL/GenBank/DDBJ databases">
        <title>Deep-cultivation of Planctomycetes and their phenomic and genomic characterization uncovers novel biology.</title>
        <authorList>
            <person name="Wiegand S."/>
            <person name="Jogler M."/>
            <person name="Boedeker C."/>
            <person name="Pinto D."/>
            <person name="Vollmers J."/>
            <person name="Rivas-Marin E."/>
            <person name="Kohn T."/>
            <person name="Peeters S.H."/>
            <person name="Heuer A."/>
            <person name="Rast P."/>
            <person name="Oberbeckmann S."/>
            <person name="Bunk B."/>
            <person name="Jeske O."/>
            <person name="Meyerdierks A."/>
            <person name="Storesund J.E."/>
            <person name="Kallscheuer N."/>
            <person name="Luecker S."/>
            <person name="Lage O.M."/>
            <person name="Pohl T."/>
            <person name="Merkel B.J."/>
            <person name="Hornburger P."/>
            <person name="Mueller R.-W."/>
            <person name="Bruemmer F."/>
            <person name="Labrenz M."/>
            <person name="Spormann A.M."/>
            <person name="Op den Camp H."/>
            <person name="Overmann J."/>
            <person name="Amann R."/>
            <person name="Jetten M.S.M."/>
            <person name="Mascher T."/>
            <person name="Medema M.H."/>
            <person name="Devos D.P."/>
            <person name="Kaster A.-K."/>
            <person name="Ovreas L."/>
            <person name="Rohde M."/>
            <person name="Galperin M.Y."/>
            <person name="Jogler C."/>
        </authorList>
    </citation>
    <scope>NUCLEOTIDE SEQUENCE [LARGE SCALE GENOMIC DNA]</scope>
    <source>
        <strain evidence="1 2">Pan153</strain>
    </source>
</reference>
<name>A0A518FJU1_9PLAN</name>
<sequence>MSEQVMEELWSGLSPVTNSMELANAVIDRLQELNVDLQDVSLAEMKSLLTKACTRQAQAEWKQRNPRLSDCLVS</sequence>
<evidence type="ECO:0000313" key="2">
    <source>
        <dbReference type="Proteomes" id="UP000320839"/>
    </source>
</evidence>
<dbReference type="RefSeq" id="WP_145454459.1">
    <property type="nucleotide sequence ID" value="NZ_CP036317.1"/>
</dbReference>
<dbReference type="OrthoDB" id="283418at2"/>
<dbReference type="AlphaFoldDB" id="A0A518FJU1"/>
<accession>A0A518FJU1</accession>